<comment type="caution">
    <text evidence="1">The sequence shown here is derived from an EMBL/GenBank/DDBJ whole genome shotgun (WGS) entry which is preliminary data.</text>
</comment>
<proteinExistence type="predicted"/>
<accession>A0A9W4T063</accession>
<organism evidence="1 2">
    <name type="scientific">Funneliformis geosporum</name>
    <dbReference type="NCBI Taxonomy" id="1117311"/>
    <lineage>
        <taxon>Eukaryota</taxon>
        <taxon>Fungi</taxon>
        <taxon>Fungi incertae sedis</taxon>
        <taxon>Mucoromycota</taxon>
        <taxon>Glomeromycotina</taxon>
        <taxon>Glomeromycetes</taxon>
        <taxon>Glomerales</taxon>
        <taxon>Glomeraceae</taxon>
        <taxon>Funneliformis</taxon>
    </lineage>
</organism>
<evidence type="ECO:0000313" key="2">
    <source>
        <dbReference type="Proteomes" id="UP001153678"/>
    </source>
</evidence>
<keyword evidence="2" id="KW-1185">Reference proteome</keyword>
<reference evidence="1" key="1">
    <citation type="submission" date="2022-08" db="EMBL/GenBank/DDBJ databases">
        <authorList>
            <person name="Kallberg Y."/>
            <person name="Tangrot J."/>
            <person name="Rosling A."/>
        </authorList>
    </citation>
    <scope>NUCLEOTIDE SEQUENCE</scope>
    <source>
        <strain evidence="1">Wild A</strain>
    </source>
</reference>
<dbReference type="Proteomes" id="UP001153678">
    <property type="component" value="Unassembled WGS sequence"/>
</dbReference>
<dbReference type="AlphaFoldDB" id="A0A9W4T063"/>
<sequence>MKLSFYDRQESLDTYYVKLRNINKLAQHMTIASFNAIAKTNNMKSKRVGKLRNIWLEARGQGIRKRLRQIKTHLAKLTRKDTKVKLTKDFKTKSGQIHIVIVDEYSNSIFSDNNVLKCFNSDGSSVKSNSKNHNINVLISHGKNVKCTKQNRQIDISNKPSSTKDLNKSKSNKIKQNNNLSLIHIILPDQKKDSQSTKQQAKKCKPILAQDSDEENMILDGPMKIDFI</sequence>
<name>A0A9W4T063_9GLOM</name>
<dbReference type="EMBL" id="CAMKVN010004792">
    <property type="protein sequence ID" value="CAI2187736.1"/>
    <property type="molecule type" value="Genomic_DNA"/>
</dbReference>
<evidence type="ECO:0000313" key="1">
    <source>
        <dbReference type="EMBL" id="CAI2187736.1"/>
    </source>
</evidence>
<protein>
    <submittedName>
        <fullName evidence="1">13256_t:CDS:1</fullName>
    </submittedName>
</protein>
<gene>
    <name evidence="1" type="ORF">FWILDA_LOCUS13231</name>
</gene>